<reference evidence="8 9" key="1">
    <citation type="submission" date="2009-01" db="EMBL/GenBank/DDBJ databases">
        <authorList>
            <person name="Fulton L."/>
            <person name="Clifton S."/>
            <person name="Fulton B."/>
            <person name="Xu J."/>
            <person name="Minx P."/>
            <person name="Pepin K.H."/>
            <person name="Johnson M."/>
            <person name="Bhonagiri V."/>
            <person name="Nash W.E."/>
            <person name="Mardis E.R."/>
            <person name="Wilson R.K."/>
        </authorList>
    </citation>
    <scope>NUCLEOTIDE SEQUENCE [LARGE SCALE GENOMIC DNA]</scope>
    <source>
        <strain evidence="8 9">DSM 5476</strain>
    </source>
</reference>
<evidence type="ECO:0000313" key="9">
    <source>
        <dbReference type="Proteomes" id="UP000003340"/>
    </source>
</evidence>
<comment type="subcellular location">
    <subcellularLocation>
        <location evidence="1">Cell membrane</location>
        <topology evidence="1">Multi-pass membrane protein</topology>
    </subcellularLocation>
</comment>
<feature type="transmembrane region" description="Helical" evidence="6">
    <location>
        <begin position="20"/>
        <end position="41"/>
    </location>
</feature>
<evidence type="ECO:0000256" key="5">
    <source>
        <dbReference type="ARBA" id="ARBA00023136"/>
    </source>
</evidence>
<feature type="domain" description="ABC-2 type transporter transmembrane" evidence="7">
    <location>
        <begin position="19"/>
        <end position="386"/>
    </location>
</feature>
<dbReference type="HOGENOM" id="CLU_046841_2_1_9"/>
<dbReference type="Pfam" id="PF12698">
    <property type="entry name" value="ABC2_membrane_3"/>
    <property type="match status" value="1"/>
</dbReference>
<feature type="transmembrane region" description="Helical" evidence="6">
    <location>
        <begin position="314"/>
        <end position="332"/>
    </location>
</feature>
<dbReference type="AlphaFoldDB" id="C0ECT6"/>
<dbReference type="eggNOG" id="COG1668">
    <property type="taxonomic scope" value="Bacteria"/>
</dbReference>
<gene>
    <name evidence="8" type="ORF">CLOSTMETH_01657</name>
</gene>
<evidence type="ECO:0000256" key="4">
    <source>
        <dbReference type="ARBA" id="ARBA00022989"/>
    </source>
</evidence>
<dbReference type="InterPro" id="IPR013525">
    <property type="entry name" value="ABC2_TM"/>
</dbReference>
<keyword evidence="3 6" id="KW-0812">Transmembrane</keyword>
<proteinExistence type="predicted"/>
<feature type="transmembrane region" description="Helical" evidence="6">
    <location>
        <begin position="278"/>
        <end position="302"/>
    </location>
</feature>
<keyword evidence="5 6" id="KW-0472">Membrane</keyword>
<evidence type="ECO:0000256" key="2">
    <source>
        <dbReference type="ARBA" id="ARBA00022475"/>
    </source>
</evidence>
<dbReference type="EMBL" id="ACEC01000057">
    <property type="protein sequence ID" value="EEG30730.1"/>
    <property type="molecule type" value="Genomic_DNA"/>
</dbReference>
<dbReference type="Proteomes" id="UP000003340">
    <property type="component" value="Unassembled WGS sequence"/>
</dbReference>
<dbReference type="STRING" id="537013.CLOSTMETH_01657"/>
<protein>
    <recommendedName>
        <fullName evidence="7">ABC-2 type transporter transmembrane domain-containing protein</fullName>
    </recommendedName>
</protein>
<organism evidence="8 9">
    <name type="scientific">[Clostridium] methylpentosum DSM 5476</name>
    <dbReference type="NCBI Taxonomy" id="537013"/>
    <lineage>
        <taxon>Bacteria</taxon>
        <taxon>Bacillati</taxon>
        <taxon>Bacillota</taxon>
        <taxon>Clostridia</taxon>
        <taxon>Eubacteriales</taxon>
        <taxon>Oscillospiraceae</taxon>
        <taxon>Oscillospiraceae incertae sedis</taxon>
    </lineage>
</organism>
<sequence length="413" mass="45556">MKQFFTILKFEYTEYLKNKVFRIVTVIGVILIAFLLSLPSITGMFSSDKDSSTQQTEETETIVIADKTGRYSDPQLYSGAFGGQYTFAFEDKTEQQLTDRINNGEIRAAVLIESPDSFKLLQEQDSMFSGFTSQLEAFFNSAYKVTQLSELGVTPQDSAQVMSHQVEFNVVETGKSFGSSYFLAYVLIFLLYMSIMMYGQLVATAVAGEKSSRAMEMLITHAKPLNLMFGKVIGSCLAGLTQIAVLIGASYLFYSLNKGSYGQFDVINTIFGQSAGPILYMVIFYILGFFIYGFLFGAIGSLASRVEDINTTSMPVILLLIVSFLLGFLTMADPNSTLSVVCSFIPFISPTVMFGRICMTDVSMVQILLSILINTLAIGAVGWLSAKIYRLGVLLYGTPPKLSAVFQMLRTKS</sequence>
<evidence type="ECO:0000256" key="6">
    <source>
        <dbReference type="SAM" id="Phobius"/>
    </source>
</evidence>
<keyword evidence="4 6" id="KW-1133">Transmembrane helix</keyword>
<dbReference type="PANTHER" id="PTHR30294:SF29">
    <property type="entry name" value="MULTIDRUG ABC TRANSPORTER PERMEASE YBHS-RELATED"/>
    <property type="match status" value="1"/>
</dbReference>
<dbReference type="PANTHER" id="PTHR30294">
    <property type="entry name" value="MEMBRANE COMPONENT OF ABC TRANSPORTER YHHJ-RELATED"/>
    <property type="match status" value="1"/>
</dbReference>
<comment type="caution">
    <text evidence="8">The sequence shown here is derived from an EMBL/GenBank/DDBJ whole genome shotgun (WGS) entry which is preliminary data.</text>
</comment>
<keyword evidence="2" id="KW-1003">Cell membrane</keyword>
<dbReference type="GO" id="GO:0140359">
    <property type="term" value="F:ABC-type transporter activity"/>
    <property type="evidence" value="ECO:0007669"/>
    <property type="project" value="InterPro"/>
</dbReference>
<evidence type="ECO:0000259" key="7">
    <source>
        <dbReference type="Pfam" id="PF12698"/>
    </source>
</evidence>
<evidence type="ECO:0000256" key="1">
    <source>
        <dbReference type="ARBA" id="ARBA00004651"/>
    </source>
</evidence>
<dbReference type="GO" id="GO:0005886">
    <property type="term" value="C:plasma membrane"/>
    <property type="evidence" value="ECO:0007669"/>
    <property type="project" value="UniProtKB-SubCell"/>
</dbReference>
<evidence type="ECO:0000313" key="8">
    <source>
        <dbReference type="EMBL" id="EEG30730.1"/>
    </source>
</evidence>
<name>C0ECT6_9FIRM</name>
<reference evidence="8 9" key="2">
    <citation type="submission" date="2009-02" db="EMBL/GenBank/DDBJ databases">
        <title>Draft genome sequence of Clostridium methylpentosum (DSM 5476).</title>
        <authorList>
            <person name="Sudarsanam P."/>
            <person name="Ley R."/>
            <person name="Guruge J."/>
            <person name="Turnbaugh P.J."/>
            <person name="Mahowald M."/>
            <person name="Liep D."/>
            <person name="Gordon J."/>
        </authorList>
    </citation>
    <scope>NUCLEOTIDE SEQUENCE [LARGE SCALE GENOMIC DNA]</scope>
    <source>
        <strain evidence="8 9">DSM 5476</strain>
    </source>
</reference>
<feature type="transmembrane region" description="Helical" evidence="6">
    <location>
        <begin position="182"/>
        <end position="207"/>
    </location>
</feature>
<feature type="transmembrane region" description="Helical" evidence="6">
    <location>
        <begin position="228"/>
        <end position="254"/>
    </location>
</feature>
<feature type="transmembrane region" description="Helical" evidence="6">
    <location>
        <begin position="367"/>
        <end position="386"/>
    </location>
</feature>
<dbReference type="InterPro" id="IPR051449">
    <property type="entry name" value="ABC-2_transporter_component"/>
</dbReference>
<keyword evidence="9" id="KW-1185">Reference proteome</keyword>
<accession>C0ECT6</accession>
<evidence type="ECO:0000256" key="3">
    <source>
        <dbReference type="ARBA" id="ARBA00022692"/>
    </source>
</evidence>